<dbReference type="RefSeq" id="WP_122910762.1">
    <property type="nucleotide sequence ID" value="NZ_CBCSBE010000014.1"/>
</dbReference>
<dbReference type="EMBL" id="RHHR01000044">
    <property type="protein sequence ID" value="RNB68462.1"/>
    <property type="molecule type" value="Genomic_DNA"/>
</dbReference>
<accession>A0A3M8BYE8</accession>
<dbReference type="SUPFAM" id="SSF50475">
    <property type="entry name" value="FMN-binding split barrel"/>
    <property type="match status" value="1"/>
</dbReference>
<evidence type="ECO:0000313" key="2">
    <source>
        <dbReference type="Proteomes" id="UP000282028"/>
    </source>
</evidence>
<dbReference type="InterPro" id="IPR007396">
    <property type="entry name" value="TR_PAI2-type"/>
</dbReference>
<dbReference type="InterPro" id="IPR012349">
    <property type="entry name" value="Split_barrel_FMN-bd"/>
</dbReference>
<gene>
    <name evidence="1" type="ORF">EDM52_20275</name>
</gene>
<sequence length="217" mass="24437">MYIPPYFAVTDQDELVTFMQRHPFALLITTEDGIPTVTHLPLEVEVRGEELYLTGHLARSNPQGEALEKEPDSVLAVFQGPHAYISSSWYAKPSVPTWNYMAVHAYGKAKLISSPEEIEYRMRDLLAKYEQSQEQPVTWVTVPAQMMSGLLAGILCFEIKLERVEGKYKLSQNRSSEDRAAIIAKLEAGGEQEQSVAAAMRILEESRANQVFTKTSR</sequence>
<comment type="caution">
    <text evidence="1">The sequence shown here is derived from an EMBL/GenBank/DDBJ whole genome shotgun (WGS) entry which is preliminary data.</text>
</comment>
<dbReference type="Gene3D" id="2.30.110.10">
    <property type="entry name" value="Electron Transport, Fmn-binding Protein, Chain A"/>
    <property type="match status" value="1"/>
</dbReference>
<dbReference type="Proteomes" id="UP000282028">
    <property type="component" value="Unassembled WGS sequence"/>
</dbReference>
<proteinExistence type="predicted"/>
<keyword evidence="2" id="KW-1185">Reference proteome</keyword>
<organism evidence="1 2">
    <name type="scientific">Brevibacillus invocatus</name>
    <dbReference type="NCBI Taxonomy" id="173959"/>
    <lineage>
        <taxon>Bacteria</taxon>
        <taxon>Bacillati</taxon>
        <taxon>Bacillota</taxon>
        <taxon>Bacilli</taxon>
        <taxon>Bacillales</taxon>
        <taxon>Paenibacillaceae</taxon>
        <taxon>Brevibacillus</taxon>
    </lineage>
</organism>
<dbReference type="PIRSF" id="PIRSF010372">
    <property type="entry name" value="PaiB"/>
    <property type="match status" value="1"/>
</dbReference>
<reference evidence="1 2" key="1">
    <citation type="submission" date="2018-10" db="EMBL/GenBank/DDBJ databases">
        <title>Phylogenomics of Brevibacillus.</title>
        <authorList>
            <person name="Dunlap C."/>
        </authorList>
    </citation>
    <scope>NUCLEOTIDE SEQUENCE [LARGE SCALE GENOMIC DNA]</scope>
    <source>
        <strain evidence="1 2">JCM 12215</strain>
    </source>
</reference>
<name>A0A3M8BYE8_9BACL</name>
<dbReference type="PANTHER" id="PTHR35802:SF1">
    <property type="entry name" value="PROTEASE SYNTHASE AND SPORULATION PROTEIN PAI 2"/>
    <property type="match status" value="1"/>
</dbReference>
<dbReference type="AlphaFoldDB" id="A0A3M8BYE8"/>
<protein>
    <submittedName>
        <fullName evidence="1">FMN-binding negative transcriptional regulator</fullName>
    </submittedName>
</protein>
<dbReference type="PANTHER" id="PTHR35802">
    <property type="entry name" value="PROTEASE SYNTHASE AND SPORULATION PROTEIN PAI 2"/>
    <property type="match status" value="1"/>
</dbReference>
<evidence type="ECO:0000313" key="1">
    <source>
        <dbReference type="EMBL" id="RNB68462.1"/>
    </source>
</evidence>
<dbReference type="Pfam" id="PF04299">
    <property type="entry name" value="FMN_bind_2"/>
    <property type="match status" value="1"/>
</dbReference>
<dbReference type="OrthoDB" id="9794948at2"/>